<reference evidence="2" key="1">
    <citation type="submission" date="2022-10" db="EMBL/GenBank/DDBJ databases">
        <authorList>
            <person name="Chen Y."/>
            <person name="Dougan E. K."/>
            <person name="Chan C."/>
            <person name="Rhodes N."/>
            <person name="Thang M."/>
        </authorList>
    </citation>
    <scope>NUCLEOTIDE SEQUENCE</scope>
</reference>
<dbReference type="EMBL" id="CAMXCT020000557">
    <property type="protein sequence ID" value="CAL1133757.1"/>
    <property type="molecule type" value="Genomic_DNA"/>
</dbReference>
<keyword evidence="4" id="KW-1185">Reference proteome</keyword>
<name>A0A9P1BWB6_9DINO</name>
<dbReference type="AlphaFoldDB" id="A0A9P1BWB6"/>
<dbReference type="Proteomes" id="UP001152797">
    <property type="component" value="Unassembled WGS sequence"/>
</dbReference>
<feature type="compositionally biased region" description="Basic and acidic residues" evidence="1">
    <location>
        <begin position="194"/>
        <end position="209"/>
    </location>
</feature>
<reference evidence="3" key="2">
    <citation type="submission" date="2024-04" db="EMBL/GenBank/DDBJ databases">
        <authorList>
            <person name="Chen Y."/>
            <person name="Shah S."/>
            <person name="Dougan E. K."/>
            <person name="Thang M."/>
            <person name="Chan C."/>
        </authorList>
    </citation>
    <scope>NUCLEOTIDE SEQUENCE [LARGE SCALE GENOMIC DNA]</scope>
</reference>
<protein>
    <submittedName>
        <fullName evidence="2">Uncharacterized protein</fullName>
    </submittedName>
</protein>
<evidence type="ECO:0000313" key="4">
    <source>
        <dbReference type="Proteomes" id="UP001152797"/>
    </source>
</evidence>
<feature type="compositionally biased region" description="Basic and acidic residues" evidence="1">
    <location>
        <begin position="255"/>
        <end position="267"/>
    </location>
</feature>
<evidence type="ECO:0000313" key="3">
    <source>
        <dbReference type="EMBL" id="CAL1133757.1"/>
    </source>
</evidence>
<evidence type="ECO:0000313" key="2">
    <source>
        <dbReference type="EMBL" id="CAI3980382.1"/>
    </source>
</evidence>
<comment type="caution">
    <text evidence="2">The sequence shown here is derived from an EMBL/GenBank/DDBJ whole genome shotgun (WGS) entry which is preliminary data.</text>
</comment>
<feature type="region of interest" description="Disordered" evidence="1">
    <location>
        <begin position="194"/>
        <end position="268"/>
    </location>
</feature>
<evidence type="ECO:0000256" key="1">
    <source>
        <dbReference type="SAM" id="MobiDB-lite"/>
    </source>
</evidence>
<organism evidence="2">
    <name type="scientific">Cladocopium goreaui</name>
    <dbReference type="NCBI Taxonomy" id="2562237"/>
    <lineage>
        <taxon>Eukaryota</taxon>
        <taxon>Sar</taxon>
        <taxon>Alveolata</taxon>
        <taxon>Dinophyceae</taxon>
        <taxon>Suessiales</taxon>
        <taxon>Symbiodiniaceae</taxon>
        <taxon>Cladocopium</taxon>
    </lineage>
</organism>
<gene>
    <name evidence="2" type="ORF">C1SCF055_LOCUS8256</name>
</gene>
<accession>A0A9P1BWB6</accession>
<dbReference type="EMBL" id="CAMXCT010000557">
    <property type="protein sequence ID" value="CAI3980382.1"/>
    <property type="molecule type" value="Genomic_DNA"/>
</dbReference>
<dbReference type="EMBL" id="CAMXCT030000557">
    <property type="protein sequence ID" value="CAL4767694.1"/>
    <property type="molecule type" value="Genomic_DNA"/>
</dbReference>
<proteinExistence type="predicted"/>
<sequence>MASSAGDTASVCSEAPSHASTLVLPGGAEVPEDLQNAAIHGGDGKMCCTCDSKVKKEDSVCVRASSKVQPEGVWRCRPCHALKSRINRIMSKNGQLARDWGEMSESERAAFVKENKNLYGSDLELRISESMTITKAKRSFTSFTGNGDFRTELDIREKWKSQPDVADNIIKFGRKFLDPVKKIYLYEDVSYSTKQEDSEERKETQRMRLEAGPNALVVDGDGNEEKEKDGEPQPARKKRKTNNPKKTQDLTGESTKSKPEKPSKVSKSDISFAKKYIAQLAPQKVELNGLKEKTSGQEHLYPAHVLTYAQQTLGKIDEWYNMIEPIFKGEKHLEDVQPDKKKFEEEIKHIVGEGTMAIERLRVQVNEVSRWNK</sequence>